<dbReference type="EMBL" id="BARS01046641">
    <property type="protein sequence ID" value="GAG31367.1"/>
    <property type="molecule type" value="Genomic_DNA"/>
</dbReference>
<organism evidence="1">
    <name type="scientific">marine sediment metagenome</name>
    <dbReference type="NCBI Taxonomy" id="412755"/>
    <lineage>
        <taxon>unclassified sequences</taxon>
        <taxon>metagenomes</taxon>
        <taxon>ecological metagenomes</taxon>
    </lineage>
</organism>
<reference evidence="1" key="1">
    <citation type="journal article" date="2014" name="Front. Microbiol.">
        <title>High frequency of phylogenetically diverse reductive dehalogenase-homologous genes in deep subseafloor sedimentary metagenomes.</title>
        <authorList>
            <person name="Kawai M."/>
            <person name="Futagami T."/>
            <person name="Toyoda A."/>
            <person name="Takaki Y."/>
            <person name="Nishi S."/>
            <person name="Hori S."/>
            <person name="Arai W."/>
            <person name="Tsubouchi T."/>
            <person name="Morono Y."/>
            <person name="Uchiyama I."/>
            <person name="Ito T."/>
            <person name="Fujiyama A."/>
            <person name="Inagaki F."/>
            <person name="Takami H."/>
        </authorList>
    </citation>
    <scope>NUCLEOTIDE SEQUENCE</scope>
    <source>
        <strain evidence="1">Expedition CK06-06</strain>
    </source>
</reference>
<proteinExistence type="predicted"/>
<sequence length="58" mass="6558">MAVEDVLENPTMKVLTPLKAIRKECLACSGGSLKYVRFCPCDGVHSKWCDLWPYRLGK</sequence>
<protein>
    <submittedName>
        <fullName evidence="1">Uncharacterized protein</fullName>
    </submittedName>
</protein>
<gene>
    <name evidence="1" type="ORF">S01H1_70170</name>
</gene>
<comment type="caution">
    <text evidence="1">The sequence shown here is derived from an EMBL/GenBank/DDBJ whole genome shotgun (WGS) entry which is preliminary data.</text>
</comment>
<accession>X0X7I0</accession>
<feature type="non-terminal residue" evidence="1">
    <location>
        <position position="58"/>
    </location>
</feature>
<name>X0X7I0_9ZZZZ</name>
<dbReference type="AlphaFoldDB" id="X0X7I0"/>
<evidence type="ECO:0000313" key="1">
    <source>
        <dbReference type="EMBL" id="GAG31367.1"/>
    </source>
</evidence>